<keyword evidence="5" id="KW-1185">Reference proteome</keyword>
<feature type="transmembrane region" description="Helical" evidence="2">
    <location>
        <begin position="69"/>
        <end position="91"/>
    </location>
</feature>
<gene>
    <name evidence="4" type="ORF">ABW18_17465</name>
</gene>
<feature type="transmembrane region" description="Helical" evidence="2">
    <location>
        <begin position="103"/>
        <end position="120"/>
    </location>
</feature>
<sequence length="397" mass="42999">MTDVINLVALVAFVLALCWRLDKIRRGSGGLQAIAMTVAIAALTLAFVVSTRTSAHFLDEHVYAGSSRWLYYALLALGVAALVIVFFFPTARASRERRAGHEAFPLVVALIGLQVALVFTPDSLRTSSVSEWSFKNWGFALFYIIASAYLAYGFGACVRNVFKFYRVSQGYLRFSLALLLTGFGLLAFASVLQVLAVVGSASGLVGAVNSLIAVRTLDIVGIVAFLLGISFPMLHSRWTELAARRRHRRAVAALEPLWSLVTSAIPEVVLPEAGKSPTRRLHRQVIEIRDSLTQLSPLVPEEFDDVDDEVKVAMLRDAVEAYRDEGGASGPVRPMVPADGTGLDAEAAPLIRLSRFVVEDSGRDDPADDDPADYFEGSGDPGHGPRPPAVRGVEARD</sequence>
<dbReference type="Pfam" id="PF20182">
    <property type="entry name" value="DUF6545"/>
    <property type="match status" value="1"/>
</dbReference>
<evidence type="ECO:0000313" key="5">
    <source>
        <dbReference type="Proteomes" id="UP000037247"/>
    </source>
</evidence>
<comment type="caution">
    <text evidence="4">The sequence shown here is derived from an EMBL/GenBank/DDBJ whole genome shotgun (WGS) entry which is preliminary data.</text>
</comment>
<dbReference type="Proteomes" id="UP000037247">
    <property type="component" value="Unassembled WGS sequence"/>
</dbReference>
<feature type="transmembrane region" description="Helical" evidence="2">
    <location>
        <begin position="174"/>
        <end position="199"/>
    </location>
</feature>
<evidence type="ECO:0000313" key="4">
    <source>
        <dbReference type="EMBL" id="KNA90175.1"/>
    </source>
</evidence>
<evidence type="ECO:0000259" key="3">
    <source>
        <dbReference type="Pfam" id="PF20182"/>
    </source>
</evidence>
<dbReference type="NCBIfam" id="NF042915">
    <property type="entry name" value="MAB_1171c_fam"/>
    <property type="match status" value="1"/>
</dbReference>
<dbReference type="EMBL" id="LDTZ01000020">
    <property type="protein sequence ID" value="KNA90175.1"/>
    <property type="molecule type" value="Genomic_DNA"/>
</dbReference>
<feature type="transmembrane region" description="Helical" evidence="2">
    <location>
        <begin position="6"/>
        <end position="22"/>
    </location>
</feature>
<feature type="transmembrane region" description="Helical" evidence="2">
    <location>
        <begin position="140"/>
        <end position="162"/>
    </location>
</feature>
<feature type="transmembrane region" description="Helical" evidence="2">
    <location>
        <begin position="29"/>
        <end position="49"/>
    </location>
</feature>
<evidence type="ECO:0000256" key="1">
    <source>
        <dbReference type="SAM" id="MobiDB-lite"/>
    </source>
</evidence>
<protein>
    <recommendedName>
        <fullName evidence="3">DUF6545 domain-containing protein</fullName>
    </recommendedName>
</protein>
<reference evidence="4 5" key="1">
    <citation type="submission" date="2015-05" db="EMBL/GenBank/DDBJ databases">
        <title>Draft genome sequence of the bacterium Gordonia jacobaea a new member of the Gordonia genus.</title>
        <authorList>
            <person name="Jimenez-Galisteo G."/>
            <person name="Dominguez A."/>
            <person name="Munoz E."/>
            <person name="Vinas M."/>
        </authorList>
    </citation>
    <scope>NUCLEOTIDE SEQUENCE [LARGE SCALE GENOMIC DNA]</scope>
    <source>
        <strain evidence="5">mv1</strain>
    </source>
</reference>
<feature type="region of interest" description="Disordered" evidence="1">
    <location>
        <begin position="357"/>
        <end position="397"/>
    </location>
</feature>
<dbReference type="RefSeq" id="WP_049700242.1">
    <property type="nucleotide sequence ID" value="NZ_LDTZ01000020.1"/>
</dbReference>
<proteinExistence type="predicted"/>
<feature type="transmembrane region" description="Helical" evidence="2">
    <location>
        <begin position="219"/>
        <end position="239"/>
    </location>
</feature>
<accession>A0ABR5I930</accession>
<dbReference type="InterPro" id="IPR046675">
    <property type="entry name" value="DUF6545"/>
</dbReference>
<name>A0ABR5I930_9ACTN</name>
<keyword evidence="2" id="KW-0812">Transmembrane</keyword>
<keyword evidence="2" id="KW-0472">Membrane</keyword>
<dbReference type="InterPro" id="IPR050039">
    <property type="entry name" value="MAB_1171c-like"/>
</dbReference>
<organism evidence="4 5">
    <name type="scientific">Gordonia jacobaea</name>
    <dbReference type="NCBI Taxonomy" id="122202"/>
    <lineage>
        <taxon>Bacteria</taxon>
        <taxon>Bacillati</taxon>
        <taxon>Actinomycetota</taxon>
        <taxon>Actinomycetes</taxon>
        <taxon>Mycobacteriales</taxon>
        <taxon>Gordoniaceae</taxon>
        <taxon>Gordonia</taxon>
    </lineage>
</organism>
<keyword evidence="2" id="KW-1133">Transmembrane helix</keyword>
<feature type="domain" description="DUF6545" evidence="3">
    <location>
        <begin position="245"/>
        <end position="355"/>
    </location>
</feature>
<evidence type="ECO:0000256" key="2">
    <source>
        <dbReference type="SAM" id="Phobius"/>
    </source>
</evidence>